<feature type="signal peptide" evidence="2">
    <location>
        <begin position="1"/>
        <end position="23"/>
    </location>
</feature>
<dbReference type="AlphaFoldDB" id="A0A8E6EXU7"/>
<feature type="chain" id="PRO_5034728900" description="Lipoprotein" evidence="2">
    <location>
        <begin position="24"/>
        <end position="65"/>
    </location>
</feature>
<gene>
    <name evidence="3" type="ORF">KIH39_24735</name>
</gene>
<sequence>MRKSLRTLLICLLAANLTGCCQSCDNYCDRYYNDPCAPKRDACNDPCAPRRTGSAPATYPVEDLR</sequence>
<evidence type="ECO:0000256" key="2">
    <source>
        <dbReference type="SAM" id="SignalP"/>
    </source>
</evidence>
<protein>
    <recommendedName>
        <fullName evidence="5">Lipoprotein</fullName>
    </recommendedName>
</protein>
<reference evidence="3" key="1">
    <citation type="submission" date="2021-05" db="EMBL/GenBank/DDBJ databases">
        <title>Complete genome sequence of the cellulolytic planctomycete Telmatocola sphagniphila SP2T and characterization of the first cellulase from planctomycetes.</title>
        <authorList>
            <person name="Rakitin A.L."/>
            <person name="Beletsky A.V."/>
            <person name="Naumoff D.G."/>
            <person name="Kulichevskaya I.S."/>
            <person name="Mardanov A.V."/>
            <person name="Ravin N.V."/>
            <person name="Dedysh S.N."/>
        </authorList>
    </citation>
    <scope>NUCLEOTIDE SEQUENCE</scope>
    <source>
        <strain evidence="3">SP2T</strain>
    </source>
</reference>
<dbReference type="Proteomes" id="UP000676194">
    <property type="component" value="Chromosome"/>
</dbReference>
<dbReference type="RefSeq" id="WP_213496550.1">
    <property type="nucleotide sequence ID" value="NZ_CP074694.1"/>
</dbReference>
<feature type="region of interest" description="Disordered" evidence="1">
    <location>
        <begin position="46"/>
        <end position="65"/>
    </location>
</feature>
<organism evidence="3 4">
    <name type="scientific">Telmatocola sphagniphila</name>
    <dbReference type="NCBI Taxonomy" id="1123043"/>
    <lineage>
        <taxon>Bacteria</taxon>
        <taxon>Pseudomonadati</taxon>
        <taxon>Planctomycetota</taxon>
        <taxon>Planctomycetia</taxon>
        <taxon>Gemmatales</taxon>
        <taxon>Gemmataceae</taxon>
    </lineage>
</organism>
<evidence type="ECO:0000313" key="4">
    <source>
        <dbReference type="Proteomes" id="UP000676194"/>
    </source>
</evidence>
<keyword evidence="2" id="KW-0732">Signal</keyword>
<keyword evidence="4" id="KW-1185">Reference proteome</keyword>
<name>A0A8E6EXU7_9BACT</name>
<proteinExistence type="predicted"/>
<dbReference type="KEGG" id="tsph:KIH39_24735"/>
<evidence type="ECO:0000313" key="3">
    <source>
        <dbReference type="EMBL" id="QVL32003.1"/>
    </source>
</evidence>
<accession>A0A8E6EXU7</accession>
<evidence type="ECO:0000256" key="1">
    <source>
        <dbReference type="SAM" id="MobiDB-lite"/>
    </source>
</evidence>
<dbReference type="EMBL" id="CP074694">
    <property type="protein sequence ID" value="QVL32003.1"/>
    <property type="molecule type" value="Genomic_DNA"/>
</dbReference>
<evidence type="ECO:0008006" key="5">
    <source>
        <dbReference type="Google" id="ProtNLM"/>
    </source>
</evidence>